<comment type="caution">
    <text evidence="8">The sequence shown here is derived from an EMBL/GenBank/DDBJ whole genome shotgun (WGS) entry which is preliminary data.</text>
</comment>
<dbReference type="InterPro" id="IPR033379">
    <property type="entry name" value="Acid_Pase_AS"/>
</dbReference>
<dbReference type="Gene3D" id="3.40.50.1240">
    <property type="entry name" value="Phosphoglycerate mutase-like"/>
    <property type="match status" value="1"/>
</dbReference>
<protein>
    <recommendedName>
        <fullName evidence="3">acid phosphatase</fullName>
        <ecNumber evidence="3">3.1.3.2</ecNumber>
    </recommendedName>
</protein>
<dbReference type="OrthoDB" id="6413031at2759"/>
<evidence type="ECO:0000256" key="5">
    <source>
        <dbReference type="ARBA" id="ARBA00022801"/>
    </source>
</evidence>
<reference evidence="8 9" key="1">
    <citation type="journal article" date="2018" name="Gigascience">
        <title>Genomes of trombidid mites reveal novel predicted allergens and laterally-transferred genes associated with secondary metabolism.</title>
        <authorList>
            <person name="Dong X."/>
            <person name="Chaisiri K."/>
            <person name="Xia D."/>
            <person name="Armstrong S.D."/>
            <person name="Fang Y."/>
            <person name="Donnelly M.J."/>
            <person name="Kadowaki T."/>
            <person name="McGarry J.W."/>
            <person name="Darby A.C."/>
            <person name="Makepeace B.L."/>
        </authorList>
    </citation>
    <scope>NUCLEOTIDE SEQUENCE [LARGE SCALE GENOMIC DNA]</scope>
    <source>
        <strain evidence="8">UoL-WK</strain>
    </source>
</reference>
<dbReference type="CDD" id="cd07061">
    <property type="entry name" value="HP_HAP_like"/>
    <property type="match status" value="1"/>
</dbReference>
<keyword evidence="4" id="KW-0732">Signal</keyword>
<keyword evidence="5" id="KW-0378">Hydrolase</keyword>
<feature type="non-terminal residue" evidence="8">
    <location>
        <position position="458"/>
    </location>
</feature>
<dbReference type="Pfam" id="PF00328">
    <property type="entry name" value="His_Phos_2"/>
    <property type="match status" value="1"/>
</dbReference>
<name>A0A443QEV6_9ACAR</name>
<dbReference type="SUPFAM" id="SSF53254">
    <property type="entry name" value="Phosphoglycerate mutase-like"/>
    <property type="match status" value="1"/>
</dbReference>
<gene>
    <name evidence="8" type="ORF">B4U79_05169</name>
</gene>
<keyword evidence="9" id="KW-1185">Reference proteome</keyword>
<evidence type="ECO:0000256" key="1">
    <source>
        <dbReference type="ARBA" id="ARBA00000032"/>
    </source>
</evidence>
<keyword evidence="6" id="KW-1015">Disulfide bond</keyword>
<keyword evidence="7" id="KW-0325">Glycoprotein</keyword>
<comment type="catalytic activity">
    <reaction evidence="1">
        <text>a phosphate monoester + H2O = an alcohol + phosphate</text>
        <dbReference type="Rhea" id="RHEA:15017"/>
        <dbReference type="ChEBI" id="CHEBI:15377"/>
        <dbReference type="ChEBI" id="CHEBI:30879"/>
        <dbReference type="ChEBI" id="CHEBI:43474"/>
        <dbReference type="ChEBI" id="CHEBI:67140"/>
        <dbReference type="EC" id="3.1.3.2"/>
    </reaction>
</comment>
<dbReference type="PANTHER" id="PTHR11567">
    <property type="entry name" value="ACID PHOSPHATASE-RELATED"/>
    <property type="match status" value="1"/>
</dbReference>
<evidence type="ECO:0000256" key="2">
    <source>
        <dbReference type="ARBA" id="ARBA00005375"/>
    </source>
</evidence>
<sequence>FVAQSNVAIFSVIWQEEFFDSIPTAGDCYVLKKFFMIWMMKKLHRHGDRTPFETYPNDPYRNDSFWPDGFGRLTLHGKLRMFRLGKYLRNRYVSFLTDNPREVKIRSSITDRCLNSVQLIMAGAYPPKGRWVWNQNFLWQPFPVKTLPKKLDGLLETQSYCPKATIEINKVYQTKDFIEYANHYSYLYPFLTEKSGRNINSIWAVDDLYDILISEKHIGYRLPNWVNKTLLETLINVSGQMFYFEFSTETLQRLRAGLFLKEIKNVFEDALKFRKSKNEIPIKLNVYSAHDTNVAAVLNALGVFNKQPPPFGSTIIFELYGNENRAKQMKVYYLNVTESENPLILRLPACNYEETCDFDAFLENVKKLIVEDWRKECGLPKAARNFFNFSNVDIVNRHGEKTPIGTFPNDLYRDNSFWPEGRSQLTIMLYYGADCLTANIELERIKKTKEYIDYEQSN</sequence>
<accession>A0A443QEV6</accession>
<organism evidence="8 9">
    <name type="scientific">Dinothrombium tinctorium</name>
    <dbReference type="NCBI Taxonomy" id="1965070"/>
    <lineage>
        <taxon>Eukaryota</taxon>
        <taxon>Metazoa</taxon>
        <taxon>Ecdysozoa</taxon>
        <taxon>Arthropoda</taxon>
        <taxon>Chelicerata</taxon>
        <taxon>Arachnida</taxon>
        <taxon>Acari</taxon>
        <taxon>Acariformes</taxon>
        <taxon>Trombidiformes</taxon>
        <taxon>Prostigmata</taxon>
        <taxon>Anystina</taxon>
        <taxon>Parasitengona</taxon>
        <taxon>Trombidioidea</taxon>
        <taxon>Trombidiidae</taxon>
        <taxon>Dinothrombium</taxon>
    </lineage>
</organism>
<dbReference type="Proteomes" id="UP000285301">
    <property type="component" value="Unassembled WGS sequence"/>
</dbReference>
<dbReference type="PANTHER" id="PTHR11567:SF211">
    <property type="entry name" value="PROSTATIC ACID PHOSPHATASE"/>
    <property type="match status" value="1"/>
</dbReference>
<dbReference type="GO" id="GO:0003993">
    <property type="term" value="F:acid phosphatase activity"/>
    <property type="evidence" value="ECO:0007669"/>
    <property type="project" value="UniProtKB-EC"/>
</dbReference>
<proteinExistence type="inferred from homology"/>
<dbReference type="EMBL" id="NCKU01008976">
    <property type="protein sequence ID" value="RWS01558.1"/>
    <property type="molecule type" value="Genomic_DNA"/>
</dbReference>
<feature type="non-terminal residue" evidence="8">
    <location>
        <position position="1"/>
    </location>
</feature>
<dbReference type="InterPro" id="IPR000560">
    <property type="entry name" value="His_Pase_clade-2"/>
</dbReference>
<dbReference type="PROSITE" id="PS00778">
    <property type="entry name" value="HIS_ACID_PHOSPHAT_2"/>
    <property type="match status" value="1"/>
</dbReference>
<dbReference type="InterPro" id="IPR029033">
    <property type="entry name" value="His_PPase_superfam"/>
</dbReference>
<evidence type="ECO:0000313" key="8">
    <source>
        <dbReference type="EMBL" id="RWS01558.1"/>
    </source>
</evidence>
<dbReference type="AlphaFoldDB" id="A0A443QEV6"/>
<evidence type="ECO:0000256" key="3">
    <source>
        <dbReference type="ARBA" id="ARBA00012646"/>
    </source>
</evidence>
<evidence type="ECO:0000256" key="4">
    <source>
        <dbReference type="ARBA" id="ARBA00022729"/>
    </source>
</evidence>
<evidence type="ECO:0000313" key="9">
    <source>
        <dbReference type="Proteomes" id="UP000285301"/>
    </source>
</evidence>
<comment type="similarity">
    <text evidence="2">Belongs to the histidine acid phosphatase family.</text>
</comment>
<evidence type="ECO:0000256" key="6">
    <source>
        <dbReference type="ARBA" id="ARBA00023157"/>
    </source>
</evidence>
<dbReference type="STRING" id="1965070.A0A443QEV6"/>
<dbReference type="InterPro" id="IPR050645">
    <property type="entry name" value="Histidine_acid_phosphatase"/>
</dbReference>
<dbReference type="EC" id="3.1.3.2" evidence="3"/>
<evidence type="ECO:0000256" key="7">
    <source>
        <dbReference type="ARBA" id="ARBA00023180"/>
    </source>
</evidence>